<dbReference type="OrthoDB" id="5416609at2759"/>
<proteinExistence type="predicted"/>
<keyword evidence="3" id="KW-1185">Reference proteome</keyword>
<evidence type="ECO:0000313" key="2">
    <source>
        <dbReference type="EMBL" id="EMD70226.1"/>
    </source>
</evidence>
<organism evidence="2 3">
    <name type="scientific">Cochliobolus sativus (strain ND90Pr / ATCC 201652)</name>
    <name type="common">Common root rot and spot blotch fungus</name>
    <name type="synonym">Bipolaris sorokiniana</name>
    <dbReference type="NCBI Taxonomy" id="665912"/>
    <lineage>
        <taxon>Eukaryota</taxon>
        <taxon>Fungi</taxon>
        <taxon>Dikarya</taxon>
        <taxon>Ascomycota</taxon>
        <taxon>Pezizomycotina</taxon>
        <taxon>Dothideomycetes</taxon>
        <taxon>Pleosporomycetidae</taxon>
        <taxon>Pleosporales</taxon>
        <taxon>Pleosporineae</taxon>
        <taxon>Pleosporaceae</taxon>
        <taxon>Bipolaris</taxon>
    </lineage>
</organism>
<dbReference type="Pfam" id="PF26639">
    <property type="entry name" value="Het-6_barrel"/>
    <property type="match status" value="1"/>
</dbReference>
<dbReference type="RefSeq" id="XP_007694391.1">
    <property type="nucleotide sequence ID" value="XM_007696201.1"/>
</dbReference>
<evidence type="ECO:0000313" key="3">
    <source>
        <dbReference type="Proteomes" id="UP000016934"/>
    </source>
</evidence>
<dbReference type="HOGENOM" id="CLU_004184_7_3_1"/>
<dbReference type="KEGG" id="bsc:COCSADRAFT_32846"/>
<dbReference type="InterPro" id="IPR052895">
    <property type="entry name" value="HetReg/Transcr_Mod"/>
</dbReference>
<dbReference type="eggNOG" id="ENOG502RS8W">
    <property type="taxonomic scope" value="Eukaryota"/>
</dbReference>
<dbReference type="Pfam" id="PF06985">
    <property type="entry name" value="HET"/>
    <property type="match status" value="1"/>
</dbReference>
<sequence>MMFWADSICINQADYYERGRQVRLMSSIYRSAEIVAVWLGPAAHESDLAFIKMKEWKASFDRLKEQFNGSEELAVTSISANDDFYFGPHGSEQQKALEALRMLCRRPWWGRAWIVQEGTIANPARTVLFCGSRSIDWTYLRAALQIHHHITHYQSFGMSTDFSDAMATRLDSFRRDRENGVNIRLLQVLGLIRAYECKDPRDKLYAALGMAMDVNEDDIIPDYTKPLSAVYVDVAKFCISKSNTHRLDFLGEVLRSAPGTVFEYQHERLLPSWTPDWTFRASFHPLEKVLDPYKYGASGYAYNASKGSNGHCYIDEAHLYVQGSVLDHIIRVSSICQWNLAAGGIQAERSWIPEDPSEHYFTGETVMQAFNHTIVADIGRRNLENDSELSRGFAFNWELANRDSNNMSAEDRQMQSWMLADAKITTFGRRVFETSRGFIGLGPAAAQVNDQVCLLLGGQVLYVLRICEDNHPEFVGECYVHGMMDGQACEDELFAIRDIVLV</sequence>
<dbReference type="AlphaFoldDB" id="M2TM06"/>
<name>M2TM06_COCSN</name>
<dbReference type="InterPro" id="IPR010730">
    <property type="entry name" value="HET"/>
</dbReference>
<feature type="domain" description="Heterokaryon incompatibility" evidence="1">
    <location>
        <begin position="2"/>
        <end position="117"/>
    </location>
</feature>
<dbReference type="GeneID" id="19136929"/>
<dbReference type="PANTHER" id="PTHR24148:SF64">
    <property type="entry name" value="HETEROKARYON INCOMPATIBILITY DOMAIN-CONTAINING PROTEIN"/>
    <property type="match status" value="1"/>
</dbReference>
<reference evidence="3" key="2">
    <citation type="journal article" date="2013" name="PLoS Genet.">
        <title>Comparative genome structure, secondary metabolite, and effector coding capacity across Cochliobolus pathogens.</title>
        <authorList>
            <person name="Condon B.J."/>
            <person name="Leng Y."/>
            <person name="Wu D."/>
            <person name="Bushley K.E."/>
            <person name="Ohm R.A."/>
            <person name="Otillar R."/>
            <person name="Martin J."/>
            <person name="Schackwitz W."/>
            <person name="Grimwood J."/>
            <person name="MohdZainudin N."/>
            <person name="Xue C."/>
            <person name="Wang R."/>
            <person name="Manning V.A."/>
            <person name="Dhillon B."/>
            <person name="Tu Z.J."/>
            <person name="Steffenson B.J."/>
            <person name="Salamov A."/>
            <person name="Sun H."/>
            <person name="Lowry S."/>
            <person name="LaButti K."/>
            <person name="Han J."/>
            <person name="Copeland A."/>
            <person name="Lindquist E."/>
            <person name="Barry K."/>
            <person name="Schmutz J."/>
            <person name="Baker S.E."/>
            <person name="Ciuffetti L.M."/>
            <person name="Grigoriev I.V."/>
            <person name="Zhong S."/>
            <person name="Turgeon B.G."/>
        </authorList>
    </citation>
    <scope>NUCLEOTIDE SEQUENCE [LARGE SCALE GENOMIC DNA]</scope>
    <source>
        <strain evidence="3">ND90Pr / ATCC 201652</strain>
    </source>
</reference>
<dbReference type="PANTHER" id="PTHR24148">
    <property type="entry name" value="ANKYRIN REPEAT DOMAIN-CONTAINING PROTEIN 39 HOMOLOG-RELATED"/>
    <property type="match status" value="1"/>
</dbReference>
<gene>
    <name evidence="2" type="ORF">COCSADRAFT_32846</name>
</gene>
<dbReference type="Proteomes" id="UP000016934">
    <property type="component" value="Unassembled WGS sequence"/>
</dbReference>
<accession>M2TM06</accession>
<evidence type="ECO:0000259" key="1">
    <source>
        <dbReference type="Pfam" id="PF06985"/>
    </source>
</evidence>
<protein>
    <recommendedName>
        <fullName evidence="1">Heterokaryon incompatibility domain-containing protein</fullName>
    </recommendedName>
</protein>
<dbReference type="OMA" id="MDGQACE"/>
<dbReference type="EMBL" id="KB445637">
    <property type="protein sequence ID" value="EMD70226.1"/>
    <property type="molecule type" value="Genomic_DNA"/>
</dbReference>
<reference evidence="2 3" key="1">
    <citation type="journal article" date="2012" name="PLoS Pathog.">
        <title>Diverse lifestyles and strategies of plant pathogenesis encoded in the genomes of eighteen Dothideomycetes fungi.</title>
        <authorList>
            <person name="Ohm R.A."/>
            <person name="Feau N."/>
            <person name="Henrissat B."/>
            <person name="Schoch C.L."/>
            <person name="Horwitz B.A."/>
            <person name="Barry K.W."/>
            <person name="Condon B.J."/>
            <person name="Copeland A.C."/>
            <person name="Dhillon B."/>
            <person name="Glaser F."/>
            <person name="Hesse C.N."/>
            <person name="Kosti I."/>
            <person name="LaButti K."/>
            <person name="Lindquist E.A."/>
            <person name="Lucas S."/>
            <person name="Salamov A.A."/>
            <person name="Bradshaw R.E."/>
            <person name="Ciuffetti L."/>
            <person name="Hamelin R.C."/>
            <person name="Kema G.H.J."/>
            <person name="Lawrence C."/>
            <person name="Scott J.A."/>
            <person name="Spatafora J.W."/>
            <person name="Turgeon B.G."/>
            <person name="de Wit P.J.G.M."/>
            <person name="Zhong S."/>
            <person name="Goodwin S.B."/>
            <person name="Grigoriev I.V."/>
        </authorList>
    </citation>
    <scope>NUCLEOTIDE SEQUENCE [LARGE SCALE GENOMIC DNA]</scope>
    <source>
        <strain evidence="3">ND90Pr / ATCC 201652</strain>
    </source>
</reference>